<feature type="compositionally biased region" description="Low complexity" evidence="14">
    <location>
        <begin position="526"/>
        <end position="553"/>
    </location>
</feature>
<dbReference type="InterPro" id="IPR001461">
    <property type="entry name" value="Aspartic_peptidase_A1"/>
</dbReference>
<feature type="signal peptide" evidence="16">
    <location>
        <begin position="1"/>
        <end position="17"/>
    </location>
</feature>
<evidence type="ECO:0000256" key="6">
    <source>
        <dbReference type="ARBA" id="ARBA00022670"/>
    </source>
</evidence>
<comment type="catalytic activity">
    <reaction evidence="1">
        <text>Preferential cleavage at the carboxyl of hydrophobic amino acids, but fails to cleave 15-Leu-|-Tyr-16, 16-Tyr-|-Leu-17 and 24-Phe-|-Phe-25 of insulin B chain. Activates trypsinogen, and degrades keratin.</text>
        <dbReference type="EC" id="3.4.23.24"/>
    </reaction>
</comment>
<comment type="caution">
    <text evidence="18">The sequence shown here is derived from an EMBL/GenBank/DDBJ whole genome shotgun (WGS) entry which is preliminary data.</text>
</comment>
<feature type="chain" id="PRO_5040502323" description="candidapepsin" evidence="16">
    <location>
        <begin position="18"/>
        <end position="576"/>
    </location>
</feature>
<comment type="similarity">
    <text evidence="3 13">Belongs to the peptidase A1 family.</text>
</comment>
<dbReference type="PROSITE" id="PS00141">
    <property type="entry name" value="ASP_PROTEASE"/>
    <property type="match status" value="2"/>
</dbReference>
<dbReference type="SUPFAM" id="SSF50630">
    <property type="entry name" value="Acid proteases"/>
    <property type="match status" value="1"/>
</dbReference>
<evidence type="ECO:0000256" key="9">
    <source>
        <dbReference type="ARBA" id="ARBA00022801"/>
    </source>
</evidence>
<keyword evidence="8 13" id="KW-0064">Aspartyl protease</keyword>
<dbReference type="PANTHER" id="PTHR47966:SF65">
    <property type="entry name" value="ASPARTIC-TYPE ENDOPEPTIDASE"/>
    <property type="match status" value="1"/>
</dbReference>
<keyword evidence="6 13" id="KW-0645">Protease</keyword>
<keyword evidence="19" id="KW-1185">Reference proteome</keyword>
<evidence type="ECO:0000256" key="4">
    <source>
        <dbReference type="ARBA" id="ARBA00013207"/>
    </source>
</evidence>
<dbReference type="PANTHER" id="PTHR47966">
    <property type="entry name" value="BETA-SITE APP-CLEAVING ENZYME, ISOFORM A-RELATED"/>
    <property type="match status" value="1"/>
</dbReference>
<keyword evidence="7 16" id="KW-0732">Signal</keyword>
<dbReference type="CDD" id="cd05474">
    <property type="entry name" value="SAP_like"/>
    <property type="match status" value="1"/>
</dbReference>
<feature type="transmembrane region" description="Helical" evidence="15">
    <location>
        <begin position="557"/>
        <end position="575"/>
    </location>
</feature>
<feature type="region of interest" description="Disordered" evidence="14">
    <location>
        <begin position="523"/>
        <end position="553"/>
    </location>
</feature>
<dbReference type="OrthoDB" id="771136at2759"/>
<dbReference type="InterPro" id="IPR001969">
    <property type="entry name" value="Aspartic_peptidase_AS"/>
</dbReference>
<keyword evidence="15" id="KW-1133">Transmembrane helix</keyword>
<dbReference type="Pfam" id="PF00026">
    <property type="entry name" value="Asp"/>
    <property type="match status" value="1"/>
</dbReference>
<reference evidence="18" key="1">
    <citation type="journal article" date="2021" name="Open Biol.">
        <title>Shared evolutionary footprints suggest mitochondrial oxidative damage underlies multiple complex I losses in fungi.</title>
        <authorList>
            <person name="Schikora-Tamarit M.A."/>
            <person name="Marcet-Houben M."/>
            <person name="Nosek J."/>
            <person name="Gabaldon T."/>
        </authorList>
    </citation>
    <scope>NUCLEOTIDE SEQUENCE</scope>
    <source>
        <strain evidence="18">NCAIM Y.01608</strain>
    </source>
</reference>
<gene>
    <name evidence="18" type="ORF">OGATHE_000606</name>
</gene>
<evidence type="ECO:0000256" key="5">
    <source>
        <dbReference type="ARBA" id="ARBA00022525"/>
    </source>
</evidence>
<dbReference type="EC" id="3.4.23.24" evidence="4"/>
<keyword evidence="15" id="KW-0472">Membrane</keyword>
<evidence type="ECO:0000313" key="18">
    <source>
        <dbReference type="EMBL" id="KAH3677951.1"/>
    </source>
</evidence>
<dbReference type="AlphaFoldDB" id="A0A9P8PTF6"/>
<keyword evidence="15" id="KW-0812">Transmembrane</keyword>
<comment type="subcellular location">
    <subcellularLocation>
        <location evidence="2">Secreted</location>
    </subcellularLocation>
</comment>
<evidence type="ECO:0000256" key="15">
    <source>
        <dbReference type="SAM" id="Phobius"/>
    </source>
</evidence>
<evidence type="ECO:0000256" key="3">
    <source>
        <dbReference type="ARBA" id="ARBA00007447"/>
    </source>
</evidence>
<evidence type="ECO:0000256" key="13">
    <source>
        <dbReference type="RuleBase" id="RU000454"/>
    </source>
</evidence>
<name>A0A9P8PTF6_9ASCO</name>
<organism evidence="18 19">
    <name type="scientific">Ogataea polymorpha</name>
    <dbReference type="NCBI Taxonomy" id="460523"/>
    <lineage>
        <taxon>Eukaryota</taxon>
        <taxon>Fungi</taxon>
        <taxon>Dikarya</taxon>
        <taxon>Ascomycota</taxon>
        <taxon>Saccharomycotina</taxon>
        <taxon>Pichiomycetes</taxon>
        <taxon>Pichiales</taxon>
        <taxon>Pichiaceae</taxon>
        <taxon>Ogataea</taxon>
    </lineage>
</organism>
<keyword evidence="10" id="KW-0865">Zymogen</keyword>
<evidence type="ECO:0000256" key="11">
    <source>
        <dbReference type="ARBA" id="ARBA00023157"/>
    </source>
</evidence>
<keyword evidence="11" id="KW-1015">Disulfide bond</keyword>
<dbReference type="GO" id="GO:0004190">
    <property type="term" value="F:aspartic-type endopeptidase activity"/>
    <property type="evidence" value="ECO:0007669"/>
    <property type="project" value="UniProtKB-KW"/>
</dbReference>
<dbReference type="InterPro" id="IPR021109">
    <property type="entry name" value="Peptidase_aspartic_dom_sf"/>
</dbReference>
<evidence type="ECO:0000256" key="8">
    <source>
        <dbReference type="ARBA" id="ARBA00022750"/>
    </source>
</evidence>
<dbReference type="InterPro" id="IPR033121">
    <property type="entry name" value="PEPTIDASE_A1"/>
</dbReference>
<dbReference type="EMBL" id="JAEUBD010000095">
    <property type="protein sequence ID" value="KAH3677951.1"/>
    <property type="molecule type" value="Genomic_DNA"/>
</dbReference>
<feature type="active site" evidence="12">
    <location>
        <position position="84"/>
    </location>
</feature>
<evidence type="ECO:0000313" key="19">
    <source>
        <dbReference type="Proteomes" id="UP000788993"/>
    </source>
</evidence>
<evidence type="ECO:0000256" key="7">
    <source>
        <dbReference type="ARBA" id="ARBA00022729"/>
    </source>
</evidence>
<evidence type="ECO:0000259" key="17">
    <source>
        <dbReference type="PROSITE" id="PS51767"/>
    </source>
</evidence>
<dbReference type="InterPro" id="IPR033876">
    <property type="entry name" value="SAP-like"/>
</dbReference>
<protein>
    <recommendedName>
        <fullName evidence="4">candidapepsin</fullName>
        <ecNumber evidence="4">3.4.23.24</ecNumber>
    </recommendedName>
</protein>
<dbReference type="GO" id="GO:0006508">
    <property type="term" value="P:proteolysis"/>
    <property type="evidence" value="ECO:0007669"/>
    <property type="project" value="UniProtKB-KW"/>
</dbReference>
<reference evidence="18" key="2">
    <citation type="submission" date="2021-01" db="EMBL/GenBank/DDBJ databases">
        <authorList>
            <person name="Schikora-Tamarit M.A."/>
        </authorList>
    </citation>
    <scope>NUCLEOTIDE SEQUENCE</scope>
    <source>
        <strain evidence="18">NCAIM Y.01608</strain>
    </source>
</reference>
<proteinExistence type="inferred from homology"/>
<evidence type="ECO:0000256" key="1">
    <source>
        <dbReference type="ARBA" id="ARBA00001675"/>
    </source>
</evidence>
<feature type="domain" description="Peptidase A1" evidence="17">
    <location>
        <begin position="66"/>
        <end position="462"/>
    </location>
</feature>
<dbReference type="Gene3D" id="2.40.70.10">
    <property type="entry name" value="Acid Proteases"/>
    <property type="match status" value="2"/>
</dbReference>
<evidence type="ECO:0000256" key="12">
    <source>
        <dbReference type="PIRSR" id="PIRSR601461-1"/>
    </source>
</evidence>
<sequence length="576" mass="60985">MKVAILFSLASSVCVLGDPQYVKLEASVLRGATYKESQKGAKPFMLEKRADDGSVTMELQNAQSFYQVEIEIGSDKQKVGVLIDTGSSDLWVTNSNNTYCSSSSSKKMKRDGSRNVLRKGRDLSDLYNFNSPNEDNNAKALLGGWGDLTTAETVTQDETQTALAAQATVDCSQYGTFDPSTSDSFHNNGTKFEISYADRTFARGTWGYDDVTFSGVTVNDLSLAVADETDSATGVFGIGFRELETTYSGGGPEHYIYDNLPYKLVDQGLIGRASYSIYMNSSDSSTASILFGAVDQSKYTGDLGLLPIINTVASYGYEKPIKLQITLSAITLTNSKGQQVSIGSGAAAALLDTGTTLTYAPNEIVEKLAETLDFVYSSSVGAYVARCDDVESYAVNFDFQGKVIEAPLSSFLIALQTNSGVVSSYCALGIFSSGDETITLGDSFMRNAYIVADLEGYQIAIGNVNLNPGDEQIEVISGDSIPSASSVSDYSNTWGASATALDTDRTTTLGSVTAVGDEKVTSTKKVSNVETSTSSGSGSVSESSGSSSNSNNSPRTIGFSLCAVLCALVISILAVC</sequence>
<dbReference type="PRINTS" id="PR00792">
    <property type="entry name" value="PEPSIN"/>
</dbReference>
<evidence type="ECO:0000256" key="16">
    <source>
        <dbReference type="SAM" id="SignalP"/>
    </source>
</evidence>
<dbReference type="GO" id="GO:0005576">
    <property type="term" value="C:extracellular region"/>
    <property type="evidence" value="ECO:0007669"/>
    <property type="project" value="UniProtKB-SubCell"/>
</dbReference>
<keyword evidence="5" id="KW-0964">Secreted</keyword>
<evidence type="ECO:0000256" key="10">
    <source>
        <dbReference type="ARBA" id="ARBA00023145"/>
    </source>
</evidence>
<feature type="active site" evidence="12">
    <location>
        <position position="352"/>
    </location>
</feature>
<evidence type="ECO:0000256" key="2">
    <source>
        <dbReference type="ARBA" id="ARBA00004613"/>
    </source>
</evidence>
<dbReference type="Proteomes" id="UP000788993">
    <property type="component" value="Unassembled WGS sequence"/>
</dbReference>
<keyword evidence="9 13" id="KW-0378">Hydrolase</keyword>
<dbReference type="PROSITE" id="PS51767">
    <property type="entry name" value="PEPTIDASE_A1"/>
    <property type="match status" value="1"/>
</dbReference>
<evidence type="ECO:0000256" key="14">
    <source>
        <dbReference type="SAM" id="MobiDB-lite"/>
    </source>
</evidence>
<accession>A0A9P8PTF6</accession>